<evidence type="ECO:0000256" key="2">
    <source>
        <dbReference type="ARBA" id="ARBA00009045"/>
    </source>
</evidence>
<dbReference type="SUPFAM" id="SSF144091">
    <property type="entry name" value="Rhomboid-like"/>
    <property type="match status" value="1"/>
</dbReference>
<feature type="domain" description="Peptidase S54 rhomboid" evidence="8">
    <location>
        <begin position="144"/>
        <end position="282"/>
    </location>
</feature>
<dbReference type="PANTHER" id="PTHR43731">
    <property type="entry name" value="RHOMBOID PROTEASE"/>
    <property type="match status" value="1"/>
</dbReference>
<dbReference type="Proteomes" id="UP000198280">
    <property type="component" value="Unassembled WGS sequence"/>
</dbReference>
<evidence type="ECO:0000256" key="5">
    <source>
        <dbReference type="ARBA" id="ARBA00022989"/>
    </source>
</evidence>
<dbReference type="InterPro" id="IPR022764">
    <property type="entry name" value="Peptidase_S54_rhomboid_dom"/>
</dbReference>
<keyword evidence="3 7" id="KW-0812">Transmembrane</keyword>
<evidence type="ECO:0000313" key="9">
    <source>
        <dbReference type="EMBL" id="SNT57922.1"/>
    </source>
</evidence>
<feature type="transmembrane region" description="Helical" evidence="7">
    <location>
        <begin position="162"/>
        <end position="180"/>
    </location>
</feature>
<protein>
    <submittedName>
        <fullName evidence="9">Membrane associated serine protease, rhomboid family</fullName>
    </submittedName>
</protein>
<comment type="subcellular location">
    <subcellularLocation>
        <location evidence="1">Membrane</location>
        <topology evidence="1">Multi-pass membrane protein</topology>
    </subcellularLocation>
</comment>
<dbReference type="GO" id="GO:0004252">
    <property type="term" value="F:serine-type endopeptidase activity"/>
    <property type="evidence" value="ECO:0007669"/>
    <property type="project" value="InterPro"/>
</dbReference>
<gene>
    <name evidence="9" type="ORF">SAMN05216252_1477</name>
</gene>
<organism evidence="9 10">
    <name type="scientific">Actinacidiphila glaucinigra</name>
    <dbReference type="NCBI Taxonomy" id="235986"/>
    <lineage>
        <taxon>Bacteria</taxon>
        <taxon>Bacillati</taxon>
        <taxon>Actinomycetota</taxon>
        <taxon>Actinomycetes</taxon>
        <taxon>Kitasatosporales</taxon>
        <taxon>Streptomycetaceae</taxon>
        <taxon>Actinacidiphila</taxon>
    </lineage>
</organism>
<feature type="transmembrane region" description="Helical" evidence="7">
    <location>
        <begin position="216"/>
        <end position="233"/>
    </location>
</feature>
<keyword evidence="10" id="KW-1185">Reference proteome</keyword>
<keyword evidence="6 7" id="KW-0472">Membrane</keyword>
<keyword evidence="9" id="KW-0645">Protease</keyword>
<proteinExistence type="inferred from homology"/>
<feature type="transmembrane region" description="Helical" evidence="7">
    <location>
        <begin position="192"/>
        <end position="210"/>
    </location>
</feature>
<dbReference type="GO" id="GO:0006508">
    <property type="term" value="P:proteolysis"/>
    <property type="evidence" value="ECO:0007669"/>
    <property type="project" value="UniProtKB-KW"/>
</dbReference>
<dbReference type="EMBL" id="FZOF01000047">
    <property type="protein sequence ID" value="SNT57922.1"/>
    <property type="molecule type" value="Genomic_DNA"/>
</dbReference>
<evidence type="ECO:0000259" key="8">
    <source>
        <dbReference type="Pfam" id="PF01694"/>
    </source>
</evidence>
<comment type="similarity">
    <text evidence="2">Belongs to the peptidase S54 family.</text>
</comment>
<dbReference type="OrthoDB" id="9807874at2"/>
<dbReference type="InterPro" id="IPR035952">
    <property type="entry name" value="Rhomboid-like_sf"/>
</dbReference>
<evidence type="ECO:0000256" key="1">
    <source>
        <dbReference type="ARBA" id="ARBA00004141"/>
    </source>
</evidence>
<evidence type="ECO:0000256" key="6">
    <source>
        <dbReference type="ARBA" id="ARBA00023136"/>
    </source>
</evidence>
<evidence type="ECO:0000256" key="4">
    <source>
        <dbReference type="ARBA" id="ARBA00022801"/>
    </source>
</evidence>
<keyword evidence="5 7" id="KW-1133">Transmembrane helix</keyword>
<accession>A0A239NT94</accession>
<name>A0A239NT94_9ACTN</name>
<feature type="transmembrane region" description="Helical" evidence="7">
    <location>
        <begin position="245"/>
        <end position="261"/>
    </location>
</feature>
<keyword evidence="4" id="KW-0378">Hydrolase</keyword>
<dbReference type="InterPro" id="IPR050925">
    <property type="entry name" value="Rhomboid_protease_S54"/>
</dbReference>
<dbReference type="Pfam" id="PF01694">
    <property type="entry name" value="Rhomboid"/>
    <property type="match status" value="1"/>
</dbReference>
<dbReference type="AlphaFoldDB" id="A0A239NT94"/>
<feature type="transmembrane region" description="Helical" evidence="7">
    <location>
        <begin position="291"/>
        <end position="310"/>
    </location>
</feature>
<dbReference type="PANTHER" id="PTHR43731:SF14">
    <property type="entry name" value="PRESENILIN-ASSOCIATED RHOMBOID-LIKE PROTEIN, MITOCHONDRIAL"/>
    <property type="match status" value="1"/>
</dbReference>
<sequence length="319" mass="33822">MGGLALVSTTDTDQGTEPPVTTCYRHPKRETYVRCTRCDRFICPDCMREAAVGHHCPECVKEGGRSVREARTVFGGRVATSGVPVVTQILIALNIAAYLGELVRSDLVARFGGLGQGLLGPDGAAYVYDGAVYPGFEAVGIAHGEWYRLITSAFLHQPPGQGTFGILHILFNMYSLWTLGPAVEAQLGRIRFVSLYLLSALGGSVLVYLIAPHQGAVGASGAIFGLGAAYFFLSRRLRNDPIGGRQLLIGLLVWMAVSAAVTSWQGHLGGLLTGGALGLVLAHAPRRHRGVWQAAGMAVMLLVLVTLVVLKTSQLTGAA</sequence>
<dbReference type="RefSeq" id="WP_089229162.1">
    <property type="nucleotide sequence ID" value="NZ_FZOF01000047.1"/>
</dbReference>
<evidence type="ECO:0000256" key="7">
    <source>
        <dbReference type="SAM" id="Phobius"/>
    </source>
</evidence>
<dbReference type="Gene3D" id="1.20.1540.10">
    <property type="entry name" value="Rhomboid-like"/>
    <property type="match status" value="1"/>
</dbReference>
<reference evidence="9 10" key="1">
    <citation type="submission" date="2017-06" db="EMBL/GenBank/DDBJ databases">
        <authorList>
            <person name="Kim H.J."/>
            <person name="Triplett B.A."/>
        </authorList>
    </citation>
    <scope>NUCLEOTIDE SEQUENCE [LARGE SCALE GENOMIC DNA]</scope>
    <source>
        <strain evidence="9 10">CGMCC 4.1858</strain>
    </source>
</reference>
<evidence type="ECO:0000313" key="10">
    <source>
        <dbReference type="Proteomes" id="UP000198280"/>
    </source>
</evidence>
<evidence type="ECO:0000256" key="3">
    <source>
        <dbReference type="ARBA" id="ARBA00022692"/>
    </source>
</evidence>
<dbReference type="GO" id="GO:0016020">
    <property type="term" value="C:membrane"/>
    <property type="evidence" value="ECO:0007669"/>
    <property type="project" value="UniProtKB-SubCell"/>
</dbReference>